<proteinExistence type="predicted"/>
<dbReference type="Proteomes" id="UP000501367">
    <property type="component" value="Chromosome"/>
</dbReference>
<sequence length="59" mass="6378">MQQQTKGSTGVLRGYGALTDSSRTLEMGLANQAVQPESMDATRVAQARAGMARLSMRYE</sequence>
<evidence type="ECO:0000313" key="1">
    <source>
        <dbReference type="EMBL" id="QJC78980.1"/>
    </source>
</evidence>
<dbReference type="RefSeq" id="WP_168757805.1">
    <property type="nucleotide sequence ID" value="NZ_CP051487.1"/>
</dbReference>
<protein>
    <submittedName>
        <fullName evidence="1">Uncharacterized protein</fullName>
    </submittedName>
</protein>
<organism evidence="1 2">
    <name type="scientific">Pseudomonas umsongensis</name>
    <dbReference type="NCBI Taxonomy" id="198618"/>
    <lineage>
        <taxon>Bacteria</taxon>
        <taxon>Pseudomonadati</taxon>
        <taxon>Pseudomonadota</taxon>
        <taxon>Gammaproteobacteria</taxon>
        <taxon>Pseudomonadales</taxon>
        <taxon>Pseudomonadaceae</taxon>
        <taxon>Pseudomonas</taxon>
    </lineage>
</organism>
<gene>
    <name evidence="1" type="ORF">HGP31_11920</name>
</gene>
<dbReference type="KEGG" id="pum:HGP31_11920"/>
<name>A0AAE6ZTD3_9PSED</name>
<accession>A0AAE6ZTD3</accession>
<reference evidence="1 2" key="1">
    <citation type="submission" date="2020-04" db="EMBL/GenBank/DDBJ databases">
        <authorList>
            <person name="Yao Y."/>
            <person name="He Z."/>
        </authorList>
    </citation>
    <scope>NUCLEOTIDE SEQUENCE [LARGE SCALE GENOMIC DNA]</scope>
    <source>
        <strain evidence="1 2">CY-1</strain>
    </source>
</reference>
<evidence type="ECO:0000313" key="2">
    <source>
        <dbReference type="Proteomes" id="UP000501367"/>
    </source>
</evidence>
<dbReference type="GeneID" id="72194292"/>
<dbReference type="EMBL" id="CP051487">
    <property type="protein sequence ID" value="QJC78980.1"/>
    <property type="molecule type" value="Genomic_DNA"/>
</dbReference>
<dbReference type="AlphaFoldDB" id="A0AAE6ZTD3"/>